<keyword evidence="9 10" id="KW-0143">Chaperone</keyword>
<feature type="domain" description="Radical SAM core" evidence="11">
    <location>
        <begin position="1"/>
        <end position="247"/>
    </location>
</feature>
<dbReference type="PANTHER" id="PTHR13932:SF5">
    <property type="entry name" value="RADICAL S-ADENOSYL METHIONINE DOMAIN-CONTAINING PROTEIN 1, MITOCHONDRIAL"/>
    <property type="match status" value="1"/>
</dbReference>
<evidence type="ECO:0000256" key="10">
    <source>
        <dbReference type="RuleBase" id="RU364116"/>
    </source>
</evidence>
<dbReference type="InterPro" id="IPR006638">
    <property type="entry name" value="Elp3/MiaA/NifB-like_rSAM"/>
</dbReference>
<dbReference type="SFLD" id="SFLDF00562">
    <property type="entry name" value="HemN-like__clustered_with_heat"/>
    <property type="match status" value="1"/>
</dbReference>
<dbReference type="GO" id="GO:0004109">
    <property type="term" value="F:coproporphyrinogen oxidase activity"/>
    <property type="evidence" value="ECO:0007669"/>
    <property type="project" value="InterPro"/>
</dbReference>
<comment type="subcellular location">
    <subcellularLocation>
        <location evidence="10">Cytoplasm</location>
    </subcellularLocation>
</comment>
<dbReference type="InterPro" id="IPR004559">
    <property type="entry name" value="HemW-like"/>
</dbReference>
<comment type="caution">
    <text evidence="12">The sequence shown here is derived from an EMBL/GenBank/DDBJ whole genome shotgun (WGS) entry which is preliminary data.</text>
</comment>
<evidence type="ECO:0000256" key="5">
    <source>
        <dbReference type="ARBA" id="ARBA00022691"/>
    </source>
</evidence>
<gene>
    <name evidence="12" type="primary">hemW</name>
    <name evidence="12" type="ORF">HYX28_04075</name>
</gene>
<evidence type="ECO:0000313" key="12">
    <source>
        <dbReference type="EMBL" id="MBI2677938.1"/>
    </source>
</evidence>
<dbReference type="InterPro" id="IPR010723">
    <property type="entry name" value="HemN_C"/>
</dbReference>
<comment type="similarity">
    <text evidence="2">Belongs to the anaerobic coproporphyrinogen-III oxidase family. HemW subfamily.</text>
</comment>
<dbReference type="AlphaFoldDB" id="A0A932EPP3"/>
<organism evidence="12 13">
    <name type="scientific">Candidatus Korobacter versatilis</name>
    <dbReference type="NCBI Taxonomy" id="658062"/>
    <lineage>
        <taxon>Bacteria</taxon>
        <taxon>Pseudomonadati</taxon>
        <taxon>Acidobacteriota</taxon>
        <taxon>Terriglobia</taxon>
        <taxon>Terriglobales</taxon>
        <taxon>Candidatus Korobacteraceae</taxon>
        <taxon>Candidatus Korobacter</taxon>
    </lineage>
</organism>
<keyword evidence="7 10" id="KW-0408">Iron</keyword>
<keyword evidence="5 10" id="KW-0949">S-adenosyl-L-methionine</keyword>
<dbReference type="Pfam" id="PF06969">
    <property type="entry name" value="HemN_C"/>
    <property type="match status" value="1"/>
</dbReference>
<evidence type="ECO:0000256" key="4">
    <source>
        <dbReference type="ARBA" id="ARBA00022617"/>
    </source>
</evidence>
<evidence type="ECO:0000256" key="9">
    <source>
        <dbReference type="ARBA" id="ARBA00023186"/>
    </source>
</evidence>
<accession>A0A932EPP3</accession>
<proteinExistence type="inferred from homology"/>
<dbReference type="PROSITE" id="PS51918">
    <property type="entry name" value="RADICAL_SAM"/>
    <property type="match status" value="1"/>
</dbReference>
<keyword evidence="4 10" id="KW-0349">Heme</keyword>
<dbReference type="SMART" id="SM00729">
    <property type="entry name" value="Elp3"/>
    <property type="match status" value="1"/>
</dbReference>
<dbReference type="SFLD" id="SFLDG01065">
    <property type="entry name" value="anaerobic_coproporphyrinogen-I"/>
    <property type="match status" value="1"/>
</dbReference>
<dbReference type="GO" id="GO:0005737">
    <property type="term" value="C:cytoplasm"/>
    <property type="evidence" value="ECO:0007669"/>
    <property type="project" value="UniProtKB-SubCell"/>
</dbReference>
<dbReference type="SUPFAM" id="SSF102114">
    <property type="entry name" value="Radical SAM enzymes"/>
    <property type="match status" value="1"/>
</dbReference>
<keyword evidence="10" id="KW-0963">Cytoplasm</keyword>
<keyword evidence="6 10" id="KW-0479">Metal-binding</keyword>
<evidence type="ECO:0000256" key="8">
    <source>
        <dbReference type="ARBA" id="ARBA00023014"/>
    </source>
</evidence>
<reference evidence="12" key="1">
    <citation type="submission" date="2020-07" db="EMBL/GenBank/DDBJ databases">
        <title>Huge and variable diversity of episymbiotic CPR bacteria and DPANN archaea in groundwater ecosystems.</title>
        <authorList>
            <person name="He C.Y."/>
            <person name="Keren R."/>
            <person name="Whittaker M."/>
            <person name="Farag I.F."/>
            <person name="Doudna J."/>
            <person name="Cate J.H.D."/>
            <person name="Banfield J.F."/>
        </authorList>
    </citation>
    <scope>NUCLEOTIDE SEQUENCE</scope>
    <source>
        <strain evidence="12">NC_groundwater_580_Pr5_B-0.1um_64_19</strain>
    </source>
</reference>
<dbReference type="GO" id="GO:0051539">
    <property type="term" value="F:4 iron, 4 sulfur cluster binding"/>
    <property type="evidence" value="ECO:0007669"/>
    <property type="project" value="UniProtKB-UniRule"/>
</dbReference>
<protein>
    <recommendedName>
        <fullName evidence="3 10">Heme chaperone HemW</fullName>
    </recommendedName>
</protein>
<keyword evidence="8 10" id="KW-0411">Iron-sulfur</keyword>
<dbReference type="InterPro" id="IPR058240">
    <property type="entry name" value="rSAM_sf"/>
</dbReference>
<evidence type="ECO:0000256" key="2">
    <source>
        <dbReference type="ARBA" id="ARBA00006100"/>
    </source>
</evidence>
<dbReference type="Gene3D" id="3.20.20.70">
    <property type="entry name" value="Aldolase class I"/>
    <property type="match status" value="1"/>
</dbReference>
<sequence length="404" mass="43825">MNAVPIGVYISVPFCRTKCSFCNFASDVFSQARFDEYVARVCADVAAAERMAEETGGILGRAADSIYLGGGTPSVLAPEQLEKIFAAVRSRFNVAPDAEITVECAPGTVSDQIVASLLRCGVNRVSLGVQSFVDKESRAVGRLHTRDIALRDIERLRAAGITELNLDLIAGLPHQTPESWRRSLAEVVASGAPHASVYMLEVDDDSRLGRELIAGGTRYHAHFVPDEDTTAAFYEEACAVFGAAGIPQYEISNFARPGHESRHNLKYWLRQPYLGFGVDAASMLHAGAGAVRFSTADNLEEYTRGGPVSVTPVSEEQALEEAFFLGLRLNRGIDLRELRMEFGPARLMRLEPVLRELMEDGLLVKTAGRFALSPRGRMVSNEVFERFLATEGAPAGAVPTAASP</sequence>
<evidence type="ECO:0000256" key="6">
    <source>
        <dbReference type="ARBA" id="ARBA00022723"/>
    </source>
</evidence>
<evidence type="ECO:0000256" key="1">
    <source>
        <dbReference type="ARBA" id="ARBA00001966"/>
    </source>
</evidence>
<dbReference type="SFLD" id="SFLDS00029">
    <property type="entry name" value="Radical_SAM"/>
    <property type="match status" value="1"/>
</dbReference>
<evidence type="ECO:0000259" key="11">
    <source>
        <dbReference type="PROSITE" id="PS51918"/>
    </source>
</evidence>
<dbReference type="InterPro" id="IPR034505">
    <property type="entry name" value="Coproporphyrinogen-III_oxidase"/>
</dbReference>
<evidence type="ECO:0000256" key="3">
    <source>
        <dbReference type="ARBA" id="ARBA00017228"/>
    </source>
</evidence>
<dbReference type="GO" id="GO:0006779">
    <property type="term" value="P:porphyrin-containing compound biosynthetic process"/>
    <property type="evidence" value="ECO:0007669"/>
    <property type="project" value="InterPro"/>
</dbReference>
<dbReference type="InterPro" id="IPR007197">
    <property type="entry name" value="rSAM"/>
</dbReference>
<comment type="cofactor">
    <cofactor evidence="1">
        <name>[4Fe-4S] cluster</name>
        <dbReference type="ChEBI" id="CHEBI:49883"/>
    </cofactor>
</comment>
<dbReference type="GO" id="GO:0046872">
    <property type="term" value="F:metal ion binding"/>
    <property type="evidence" value="ECO:0007669"/>
    <property type="project" value="UniProtKB-UniRule"/>
</dbReference>
<name>A0A932EPP3_9BACT</name>
<evidence type="ECO:0000313" key="13">
    <source>
        <dbReference type="Proteomes" id="UP000779809"/>
    </source>
</evidence>
<comment type="function">
    <text evidence="10">Probably acts as a heme chaperone, transferring heme to an unknown acceptor. Binds one molecule of heme per monomer, possibly covalently. Binds 1 [4Fe-4S] cluster. The cluster is coordinated with 3 cysteines and an exchangeable S-adenosyl-L-methionine.</text>
</comment>
<dbReference type="Pfam" id="PF04055">
    <property type="entry name" value="Radical_SAM"/>
    <property type="match status" value="1"/>
</dbReference>
<dbReference type="NCBIfam" id="TIGR00539">
    <property type="entry name" value="hemN_rel"/>
    <property type="match status" value="1"/>
</dbReference>
<dbReference type="CDD" id="cd01335">
    <property type="entry name" value="Radical_SAM"/>
    <property type="match status" value="1"/>
</dbReference>
<keyword evidence="10" id="KW-0004">4Fe-4S</keyword>
<dbReference type="PANTHER" id="PTHR13932">
    <property type="entry name" value="COPROPORPHYRINIGEN III OXIDASE"/>
    <property type="match status" value="1"/>
</dbReference>
<evidence type="ECO:0000256" key="7">
    <source>
        <dbReference type="ARBA" id="ARBA00023004"/>
    </source>
</evidence>
<dbReference type="InterPro" id="IPR013785">
    <property type="entry name" value="Aldolase_TIM"/>
</dbReference>
<dbReference type="Proteomes" id="UP000779809">
    <property type="component" value="Unassembled WGS sequence"/>
</dbReference>
<dbReference type="EMBL" id="JACPNR010000005">
    <property type="protein sequence ID" value="MBI2677938.1"/>
    <property type="molecule type" value="Genomic_DNA"/>
</dbReference>